<dbReference type="EMBL" id="AWTP01000104">
    <property type="protein sequence ID" value="KGH12737.1"/>
    <property type="molecule type" value="Genomic_DNA"/>
</dbReference>
<dbReference type="Gene3D" id="3.40.50.300">
    <property type="entry name" value="P-loop containing nucleotide triphosphate hydrolases"/>
    <property type="match status" value="1"/>
</dbReference>
<dbReference type="Proteomes" id="UP000029549">
    <property type="component" value="Unassembled WGS sequence"/>
</dbReference>
<dbReference type="InterPro" id="IPR051396">
    <property type="entry name" value="Bact_Antivir_Def_Nuclease"/>
</dbReference>
<accession>A0A0E3BVC2</accession>
<protein>
    <recommendedName>
        <fullName evidence="1">ATPase AAA-type core domain-containing protein</fullName>
    </recommendedName>
</protein>
<dbReference type="GO" id="GO:0005524">
    <property type="term" value="F:ATP binding"/>
    <property type="evidence" value="ECO:0007669"/>
    <property type="project" value="InterPro"/>
</dbReference>
<dbReference type="Pfam" id="PF13304">
    <property type="entry name" value="AAA_21"/>
    <property type="match status" value="1"/>
</dbReference>
<dbReference type="AlphaFoldDB" id="A0A0E3BVC2"/>
<keyword evidence="3" id="KW-1185">Reference proteome</keyword>
<dbReference type="PANTHER" id="PTHR43581">
    <property type="entry name" value="ATP/GTP PHOSPHATASE"/>
    <property type="match status" value="1"/>
</dbReference>
<evidence type="ECO:0000313" key="2">
    <source>
        <dbReference type="EMBL" id="KGH12737.1"/>
    </source>
</evidence>
<organism evidence="2 3">
    <name type="scientific">Comamonas thiooxydans</name>
    <dbReference type="NCBI Taxonomy" id="363952"/>
    <lineage>
        <taxon>Bacteria</taxon>
        <taxon>Pseudomonadati</taxon>
        <taxon>Pseudomonadota</taxon>
        <taxon>Betaproteobacteria</taxon>
        <taxon>Burkholderiales</taxon>
        <taxon>Comamonadaceae</taxon>
        <taxon>Comamonas</taxon>
    </lineage>
</organism>
<dbReference type="PANTHER" id="PTHR43581:SF4">
    <property type="entry name" value="ATP_GTP PHOSPHATASE"/>
    <property type="match status" value="1"/>
</dbReference>
<dbReference type="RefSeq" id="WP_034396025.1">
    <property type="nucleotide sequence ID" value="NZ_AWTO01000183.1"/>
</dbReference>
<evidence type="ECO:0000259" key="1">
    <source>
        <dbReference type="Pfam" id="PF13304"/>
    </source>
</evidence>
<dbReference type="InterPro" id="IPR003959">
    <property type="entry name" value="ATPase_AAA_core"/>
</dbReference>
<gene>
    <name evidence="2" type="ORF">P608_10325</name>
</gene>
<proteinExistence type="predicted"/>
<comment type="caution">
    <text evidence="2">The sequence shown here is derived from an EMBL/GenBank/DDBJ whole genome shotgun (WGS) entry which is preliminary data.</text>
</comment>
<dbReference type="GO" id="GO:0016887">
    <property type="term" value="F:ATP hydrolysis activity"/>
    <property type="evidence" value="ECO:0007669"/>
    <property type="project" value="InterPro"/>
</dbReference>
<dbReference type="SUPFAM" id="SSF52540">
    <property type="entry name" value="P-loop containing nucleoside triphosphate hydrolases"/>
    <property type="match status" value="1"/>
</dbReference>
<dbReference type="InterPro" id="IPR027417">
    <property type="entry name" value="P-loop_NTPase"/>
</dbReference>
<reference evidence="2 3" key="1">
    <citation type="submission" date="2013-09" db="EMBL/GenBank/DDBJ databases">
        <title>High correlation between genotypes and phenotypes of environmental bacteria Comamonas testosteroni strains.</title>
        <authorList>
            <person name="Liu L."/>
            <person name="Zhu W."/>
            <person name="Xia X."/>
            <person name="Xu B."/>
            <person name="Luo M."/>
            <person name="Wang G."/>
        </authorList>
    </citation>
    <scope>NUCLEOTIDE SEQUENCE [LARGE SCALE GENOMIC DNA]</scope>
    <source>
        <strain evidence="2 3">DF2</strain>
    </source>
</reference>
<evidence type="ECO:0000313" key="3">
    <source>
        <dbReference type="Proteomes" id="UP000029549"/>
    </source>
</evidence>
<sequence length="587" mass="66965">MKVIYAGKNNKKTVLQQEKGDVLVLTFDNWDDYDYKTTFDVYCRIDGKRVDTGSIRILIDKEQVSYAYLDKLVKNGWSGEFPIPNTRYISVPNSLTFYQLIEGNLGSAASVRVAELLNDASFRVFIEDDAVSSMLTETEGFENSLMRERASQSAYYNTWKIFNDDSIHVNDLEFSFYDPQGELKKLDLVFNTKSLLPHDIHVLIGPNGVGKSQTLLQLVNHWLDLTHEDDKEVGFTQNSNINQIIIVSYSPFELFPVDTKSSDNRSGKRRDEEVYKYFGLRGREKVYDKSGKQTLAIRLSRNRPKLNAAQSLLQCLADDQKYGAIKDWSKKLWTMERVLKTAITFDHVAIEVKLRKNGDEFFNRGAMYFIDKPWVDSKTLVKLSSEREDGERFLIPVSADRIDALNSEILQQQLIASEGIVFLKDGEPVELSSGQRLFSYMVINILGTIRRNSLVLIDEPELFLHPTMEIAFITMLKDILASFRSKALLATHSLVTVRELPRDCVHVYEATKDGLFINHPPFETFGGDIQRISSYVFGDKSISKPFEAWITENLEKYGSADNLIDALGDNINEEMIIQISAMGASKW</sequence>
<name>A0A0E3BVC2_9BURK</name>
<feature type="domain" description="ATPase AAA-type core" evidence="1">
    <location>
        <begin position="429"/>
        <end position="497"/>
    </location>
</feature>